<keyword evidence="13" id="KW-1185">Reference proteome</keyword>
<feature type="compositionally biased region" description="Basic and acidic residues" evidence="9">
    <location>
        <begin position="863"/>
        <end position="874"/>
    </location>
</feature>
<evidence type="ECO:0000256" key="1">
    <source>
        <dbReference type="ARBA" id="ARBA00022553"/>
    </source>
</evidence>
<dbReference type="SMART" id="SM00228">
    <property type="entry name" value="PDZ"/>
    <property type="match status" value="1"/>
</dbReference>
<dbReference type="GO" id="GO:2000300">
    <property type="term" value="P:regulation of synaptic vesicle exocytosis"/>
    <property type="evidence" value="ECO:0007669"/>
    <property type="project" value="TreeGrafter"/>
</dbReference>
<feature type="region of interest" description="Disordered" evidence="9">
    <location>
        <begin position="1010"/>
        <end position="1030"/>
    </location>
</feature>
<dbReference type="FunFam" id="2.60.40.150:FF:000001">
    <property type="entry name" value="Regulating synaptic membrane exocytosis 3, isoform CRA_a"/>
    <property type="match status" value="1"/>
</dbReference>
<feature type="compositionally biased region" description="Basic and acidic residues" evidence="9">
    <location>
        <begin position="784"/>
        <end position="806"/>
    </location>
</feature>
<feature type="region of interest" description="Disordered" evidence="9">
    <location>
        <begin position="673"/>
        <end position="709"/>
    </location>
</feature>
<feature type="compositionally biased region" description="Basic residues" evidence="9">
    <location>
        <begin position="301"/>
        <end position="310"/>
    </location>
</feature>
<dbReference type="Pfam" id="PF00595">
    <property type="entry name" value="PDZ"/>
    <property type="match status" value="1"/>
</dbReference>
<dbReference type="PROSITE" id="PS50106">
    <property type="entry name" value="PDZ"/>
    <property type="match status" value="1"/>
</dbReference>
<evidence type="ECO:0000259" key="10">
    <source>
        <dbReference type="PROSITE" id="PS50004"/>
    </source>
</evidence>
<dbReference type="InterPro" id="IPR035892">
    <property type="entry name" value="C2_domain_sf"/>
</dbReference>
<accession>A0A9Q1B4U0</accession>
<dbReference type="SMART" id="SM00239">
    <property type="entry name" value="C2"/>
    <property type="match status" value="2"/>
</dbReference>
<reference evidence="12" key="1">
    <citation type="journal article" date="2023" name="DNA Res.">
        <title>Chromosome-level genome assembly of Phrynocephalus forsythii using third-generation DNA sequencing and Hi-C analysis.</title>
        <authorList>
            <person name="Qi Y."/>
            <person name="Zhao W."/>
            <person name="Zhao Y."/>
            <person name="Niu C."/>
            <person name="Cao S."/>
            <person name="Zhang Y."/>
        </authorList>
    </citation>
    <scope>NUCLEOTIDE SEQUENCE</scope>
    <source>
        <tissue evidence="12">Muscle</tissue>
    </source>
</reference>
<dbReference type="InterPro" id="IPR000008">
    <property type="entry name" value="C2_dom"/>
</dbReference>
<dbReference type="GO" id="GO:0048167">
    <property type="term" value="P:regulation of synaptic plasticity"/>
    <property type="evidence" value="ECO:0007669"/>
    <property type="project" value="TreeGrafter"/>
</dbReference>
<feature type="compositionally biased region" description="Basic and acidic residues" evidence="9">
    <location>
        <begin position="50"/>
        <end position="59"/>
    </location>
</feature>
<dbReference type="GO" id="GO:0048791">
    <property type="term" value="P:calcium ion-regulated exocytosis of neurotransmitter"/>
    <property type="evidence" value="ECO:0007669"/>
    <property type="project" value="TreeGrafter"/>
</dbReference>
<evidence type="ECO:0000256" key="6">
    <source>
        <dbReference type="ARBA" id="ARBA00022833"/>
    </source>
</evidence>
<dbReference type="InterPro" id="IPR001478">
    <property type="entry name" value="PDZ"/>
</dbReference>
<feature type="compositionally biased region" description="Polar residues" evidence="9">
    <location>
        <begin position="727"/>
        <end position="749"/>
    </location>
</feature>
<feature type="compositionally biased region" description="Low complexity" evidence="9">
    <location>
        <begin position="942"/>
        <end position="960"/>
    </location>
</feature>
<evidence type="ECO:0000313" key="13">
    <source>
        <dbReference type="Proteomes" id="UP001142489"/>
    </source>
</evidence>
<gene>
    <name evidence="12" type="ORF">JRQ81_010559</name>
</gene>
<dbReference type="Pfam" id="PF00168">
    <property type="entry name" value="C2"/>
    <property type="match status" value="2"/>
</dbReference>
<dbReference type="GO" id="GO:0050806">
    <property type="term" value="P:positive regulation of synaptic transmission"/>
    <property type="evidence" value="ECO:0007669"/>
    <property type="project" value="TreeGrafter"/>
</dbReference>
<evidence type="ECO:0000256" key="9">
    <source>
        <dbReference type="SAM" id="MobiDB-lite"/>
    </source>
</evidence>
<dbReference type="CDD" id="cd04031">
    <property type="entry name" value="C2A_RIM1alpha"/>
    <property type="match status" value="1"/>
</dbReference>
<evidence type="ECO:0000256" key="5">
    <source>
        <dbReference type="ARBA" id="ARBA00022782"/>
    </source>
</evidence>
<feature type="compositionally biased region" description="Basic and acidic residues" evidence="9">
    <location>
        <begin position="248"/>
        <end position="265"/>
    </location>
</feature>
<dbReference type="OrthoDB" id="420032at2759"/>
<keyword evidence="2" id="KW-0479">Metal-binding</keyword>
<dbReference type="GO" id="GO:0031267">
    <property type="term" value="F:small GTPase binding"/>
    <property type="evidence" value="ECO:0007669"/>
    <property type="project" value="InterPro"/>
</dbReference>
<feature type="compositionally biased region" description="Basic and acidic residues" evidence="9">
    <location>
        <begin position="118"/>
        <end position="143"/>
    </location>
</feature>
<evidence type="ECO:0000256" key="7">
    <source>
        <dbReference type="ARBA" id="ARBA00023018"/>
    </source>
</evidence>
<dbReference type="InterPro" id="IPR039032">
    <property type="entry name" value="Rim-like"/>
</dbReference>
<feature type="region of interest" description="Disordered" evidence="9">
    <location>
        <begin position="919"/>
        <end position="971"/>
    </location>
</feature>
<dbReference type="CDD" id="cd06714">
    <property type="entry name" value="PDZ_RIM-like"/>
    <property type="match status" value="1"/>
</dbReference>
<feature type="compositionally biased region" description="Polar residues" evidence="9">
    <location>
        <begin position="283"/>
        <end position="294"/>
    </location>
</feature>
<keyword evidence="6" id="KW-0862">Zinc</keyword>
<evidence type="ECO:0008006" key="14">
    <source>
        <dbReference type="Google" id="ProtNLM"/>
    </source>
</evidence>
<dbReference type="Gene3D" id="2.30.42.10">
    <property type="match status" value="1"/>
</dbReference>
<dbReference type="InterPro" id="IPR036034">
    <property type="entry name" value="PDZ_sf"/>
</dbReference>
<organism evidence="12 13">
    <name type="scientific">Phrynocephalus forsythii</name>
    <dbReference type="NCBI Taxonomy" id="171643"/>
    <lineage>
        <taxon>Eukaryota</taxon>
        <taxon>Metazoa</taxon>
        <taxon>Chordata</taxon>
        <taxon>Craniata</taxon>
        <taxon>Vertebrata</taxon>
        <taxon>Euteleostomi</taxon>
        <taxon>Lepidosauria</taxon>
        <taxon>Squamata</taxon>
        <taxon>Bifurcata</taxon>
        <taxon>Unidentata</taxon>
        <taxon>Episquamata</taxon>
        <taxon>Toxicofera</taxon>
        <taxon>Iguania</taxon>
        <taxon>Acrodonta</taxon>
        <taxon>Agamidae</taxon>
        <taxon>Agaminae</taxon>
        <taxon>Phrynocephalus</taxon>
    </lineage>
</organism>
<keyword evidence="4" id="KW-0863">Zinc-finger</keyword>
<evidence type="ECO:0000313" key="12">
    <source>
        <dbReference type="EMBL" id="KAJ7338033.1"/>
    </source>
</evidence>
<evidence type="ECO:0000256" key="2">
    <source>
        <dbReference type="ARBA" id="ARBA00022723"/>
    </source>
</evidence>
<dbReference type="FunFam" id="2.30.42.10:FF:000003">
    <property type="entry name" value="Regulating synaptic membrane exocytosis protein 1, putative"/>
    <property type="match status" value="1"/>
</dbReference>
<protein>
    <recommendedName>
        <fullName evidence="14">Regulating synaptic membrane exocytosis protein 2</fullName>
    </recommendedName>
</protein>
<dbReference type="GO" id="GO:0042391">
    <property type="term" value="P:regulation of membrane potential"/>
    <property type="evidence" value="ECO:0007669"/>
    <property type="project" value="TreeGrafter"/>
</dbReference>
<comment type="caution">
    <text evidence="12">The sequence shown here is derived from an EMBL/GenBank/DDBJ whole genome shotgun (WGS) entry which is preliminary data.</text>
</comment>
<evidence type="ECO:0000256" key="3">
    <source>
        <dbReference type="ARBA" id="ARBA00022737"/>
    </source>
</evidence>
<comment type="subcellular location">
    <subcellularLocation>
        <location evidence="8">Synapse</location>
    </subcellularLocation>
</comment>
<feature type="region of interest" description="Disordered" evidence="9">
    <location>
        <begin position="118"/>
        <end position="151"/>
    </location>
</feature>
<feature type="region of interest" description="Disordered" evidence="9">
    <location>
        <begin position="1045"/>
        <end position="1071"/>
    </location>
</feature>
<keyword evidence="3" id="KW-0677">Repeat</keyword>
<dbReference type="PANTHER" id="PTHR12157:SF15">
    <property type="entry name" value="REGULATING SYNAPTIC MEMBRANE EXOCYTOSIS PROTEIN 2"/>
    <property type="match status" value="1"/>
</dbReference>
<proteinExistence type="predicted"/>
<feature type="compositionally biased region" description="Basic and acidic residues" evidence="9">
    <location>
        <begin position="190"/>
        <end position="212"/>
    </location>
</feature>
<evidence type="ECO:0000256" key="8">
    <source>
        <dbReference type="ARBA" id="ARBA00034103"/>
    </source>
</evidence>
<keyword evidence="1" id="KW-0597">Phosphoprotein</keyword>
<feature type="domain" description="C2" evidence="10">
    <location>
        <begin position="530"/>
        <end position="653"/>
    </location>
</feature>
<feature type="compositionally biased region" description="Basic and acidic residues" evidence="9">
    <location>
        <begin position="919"/>
        <end position="928"/>
    </location>
</feature>
<feature type="compositionally biased region" description="Acidic residues" evidence="9">
    <location>
        <begin position="331"/>
        <end position="341"/>
    </location>
</feature>
<keyword evidence="7" id="KW-0770">Synapse</keyword>
<dbReference type="SUPFAM" id="SSF49562">
    <property type="entry name" value="C2 domain (Calcium/lipid-binding domain, CaLB)"/>
    <property type="match status" value="2"/>
</dbReference>
<dbReference type="GO" id="GO:0042734">
    <property type="term" value="C:presynaptic membrane"/>
    <property type="evidence" value="ECO:0007669"/>
    <property type="project" value="TreeGrafter"/>
</dbReference>
<dbReference type="SUPFAM" id="SSF50156">
    <property type="entry name" value="PDZ domain-like"/>
    <property type="match status" value="1"/>
</dbReference>
<dbReference type="Gene3D" id="2.60.40.150">
    <property type="entry name" value="C2 domain"/>
    <property type="match status" value="2"/>
</dbReference>
<name>A0A9Q1B4U0_9SAUR</name>
<dbReference type="PROSITE" id="PS50004">
    <property type="entry name" value="C2"/>
    <property type="match status" value="2"/>
</dbReference>
<feature type="region of interest" description="Disordered" evidence="9">
    <location>
        <begin position="487"/>
        <end position="518"/>
    </location>
</feature>
<dbReference type="GO" id="GO:0008270">
    <property type="term" value="F:zinc ion binding"/>
    <property type="evidence" value="ECO:0007669"/>
    <property type="project" value="UniProtKB-KW"/>
</dbReference>
<evidence type="ECO:0000256" key="4">
    <source>
        <dbReference type="ARBA" id="ARBA00022771"/>
    </source>
</evidence>
<sequence>MQFETLRQVCNSVLSHFHGVFSSPPNILQNDLFAQTLDNARKRSPSISRDQNRRFSQLEERDDYSQYATSDSAMPRSPSDYTDRRSQPASQLYEEPDIDDYRDSNRRIHRCSREYPLEEDEVQRREEYERQRREEEYQARYRSDPNLARYPVKPQPYEEQMRIHAEVSRARHERRHSDVSLANSELEDSRISIMRMERPSRQRSASERRAAMDQRSYSMERTQGPSPNRQRTTNHSPPTPRRSPIPFDRPEMRRTDSLRKQHHLDPSSAVRKTKREKMETMLRNDSLSSDQSESVRPPPPKPHKSKKGGKMRQVSLSSSEEELASTPEYTSCDDVEIESESVSEKGDMDYNWDHTSWHSSEASPMSLHPVTWQPSKDGDRLIGRILLNKRLKDGSVPRDSGAMLGLKVVGGKMTESGRLCAFITKVKKGSLADTVGHLRPGDEVLEWNGKFLQGATFEEVYNIILESKPEPQVELVVSRPIGDIPRIPDSTHAQLESSSSSFESQKMDRPSISVTSPMSPGMLRDVPQFLSGQLSIKLWYDKVGHQLIVTILGAKDLPSREDGRPRNPYVKIYFLPDRSDKNKRRTKTVKKTLEPKWNQTFIYSPVHRREFRERMLEITLWDQARVREEESEFLGEILIELETALLDDEPHWYKLQTHDVSSLPLPHPSPYLPRRQLHGESPTRRLQNKGLYSYNSGSKRISDSEVSDYDCDDGIGVVSDYRHNGRDLQSSTLSVPEQVMSSNHCSRSGSPHHGDSIGRTRSWSPSVPPLQRNWEPRLPYQRSRSTEQRPVLERPSPRSRSTERPDSNLMRSMPSLMTGRSAPPSPALSRSHARMGSVQTSPSGTPVAGRRGRQLPQLPPKGTLERNNGDKEIEPYEVPENGDEGAMDVEERNRQMKMNKYKQVAGSDSRLEQDYHSKYRSGRDHQRGSDNVSTKSSDSDVSDVSAVSRTSSASRFSSTSYMSVQSERPRGNKKISVFTSKMQSRQMGASGQNITKSTSISGEMYTIEKNDGSQSDTAVGTVGAPGKKRRSSIGAKMVAIVGLSRKSRSTSQLSQTEAGGKKLKSTVQRSTETGLAVEMRNWMTRQASRESTDGSMNSYSSEGNLIFPGVRLAADSQFSDFLDGLGPAQLVGRQTLATPAMGDIQVGMMDKKGQLEVEIIRARGLVVKPGSKTLPAPYVKVYLLENGACIAKKKTKVARKTLEPLYQQLLSFEESPQGKVLQIIVWGDYGRMDHKSFMGVAQILLDELDLSNMVIGWFKLFPPSSLVDPTLAPLTRRASQSSLESSTGPSYARS</sequence>
<feature type="domain" description="C2" evidence="10">
    <location>
        <begin position="1140"/>
        <end position="1258"/>
    </location>
</feature>
<feature type="compositionally biased region" description="Acidic residues" evidence="9">
    <location>
        <begin position="875"/>
        <end position="886"/>
    </location>
</feature>
<dbReference type="GO" id="GO:0048788">
    <property type="term" value="C:cytoskeleton of presynaptic active zone"/>
    <property type="evidence" value="ECO:0007669"/>
    <property type="project" value="TreeGrafter"/>
</dbReference>
<dbReference type="GO" id="GO:0030154">
    <property type="term" value="P:cell differentiation"/>
    <property type="evidence" value="ECO:0007669"/>
    <property type="project" value="UniProtKB-KW"/>
</dbReference>
<feature type="domain" description="PDZ" evidence="11">
    <location>
        <begin position="393"/>
        <end position="479"/>
    </location>
</feature>
<keyword evidence="5" id="KW-0221">Differentiation</keyword>
<dbReference type="CDD" id="cd04028">
    <property type="entry name" value="C2B_RIM1alpha"/>
    <property type="match status" value="1"/>
</dbReference>
<dbReference type="EMBL" id="JAPFRF010000003">
    <property type="protein sequence ID" value="KAJ7338033.1"/>
    <property type="molecule type" value="Genomic_DNA"/>
</dbReference>
<feature type="compositionally biased region" description="Polar residues" evidence="9">
    <location>
        <begin position="215"/>
        <end position="236"/>
    </location>
</feature>
<dbReference type="GO" id="GO:0044325">
    <property type="term" value="F:transmembrane transporter binding"/>
    <property type="evidence" value="ECO:0007669"/>
    <property type="project" value="TreeGrafter"/>
</dbReference>
<feature type="region of interest" description="Disordered" evidence="9">
    <location>
        <begin position="41"/>
        <end position="105"/>
    </location>
</feature>
<dbReference type="Proteomes" id="UP001142489">
    <property type="component" value="Unassembled WGS sequence"/>
</dbReference>
<feature type="region of interest" description="Disordered" evidence="9">
    <location>
        <begin position="727"/>
        <end position="886"/>
    </location>
</feature>
<evidence type="ECO:0000259" key="11">
    <source>
        <dbReference type="PROSITE" id="PS50106"/>
    </source>
</evidence>
<dbReference type="PANTHER" id="PTHR12157">
    <property type="entry name" value="REGULATING SYNAPTIC MEMBRANE EXOCYTOSIS PROTEIN"/>
    <property type="match status" value="1"/>
</dbReference>
<dbReference type="FunFam" id="2.60.40.150:FF:000003">
    <property type="entry name" value="Regulating synaptic membrane exocytosis protein 2"/>
    <property type="match status" value="1"/>
</dbReference>
<feature type="region of interest" description="Disordered" evidence="9">
    <location>
        <begin position="190"/>
        <end position="347"/>
    </location>
</feature>